<dbReference type="CDD" id="cd19531">
    <property type="entry name" value="LCL_NRPS-like"/>
    <property type="match status" value="1"/>
</dbReference>
<evidence type="ECO:0000313" key="4">
    <source>
        <dbReference type="Proteomes" id="UP000013047"/>
    </source>
</evidence>
<dbReference type="Pfam" id="PF00668">
    <property type="entry name" value="Condensation"/>
    <property type="match status" value="1"/>
</dbReference>
<feature type="non-terminal residue" evidence="3">
    <location>
        <position position="552"/>
    </location>
</feature>
<dbReference type="EMBL" id="AMXF01000176">
    <property type="protein sequence ID" value="ENO95739.1"/>
    <property type="molecule type" value="Genomic_DNA"/>
</dbReference>
<evidence type="ECO:0000313" key="3">
    <source>
        <dbReference type="EMBL" id="ENO95739.1"/>
    </source>
</evidence>
<evidence type="ECO:0000259" key="1">
    <source>
        <dbReference type="Pfam" id="PF00501"/>
    </source>
</evidence>
<dbReference type="RefSeq" id="WP_004371479.1">
    <property type="nucleotide sequence ID" value="NZ_AMXF01000176.1"/>
</dbReference>
<dbReference type="InterPro" id="IPR001242">
    <property type="entry name" value="Condensation_dom"/>
</dbReference>
<name>N6ZUC1_9RHOO</name>
<proteinExistence type="predicted"/>
<dbReference type="GO" id="GO:0043041">
    <property type="term" value="P:amino acid activation for nonribosomal peptide biosynthetic process"/>
    <property type="evidence" value="ECO:0007669"/>
    <property type="project" value="TreeGrafter"/>
</dbReference>
<organism evidence="3 4">
    <name type="scientific">Thauera phenylacetica B4P</name>
    <dbReference type="NCBI Taxonomy" id="1234382"/>
    <lineage>
        <taxon>Bacteria</taxon>
        <taxon>Pseudomonadati</taxon>
        <taxon>Pseudomonadota</taxon>
        <taxon>Betaproteobacteria</taxon>
        <taxon>Rhodocyclales</taxon>
        <taxon>Zoogloeaceae</taxon>
        <taxon>Thauera</taxon>
    </lineage>
</organism>
<accession>N6ZUC1</accession>
<dbReference type="PANTHER" id="PTHR45527:SF1">
    <property type="entry name" value="FATTY ACID SYNTHASE"/>
    <property type="match status" value="1"/>
</dbReference>
<dbReference type="AlphaFoldDB" id="N6ZUC1"/>
<dbReference type="GO" id="GO:0009239">
    <property type="term" value="P:enterobactin biosynthetic process"/>
    <property type="evidence" value="ECO:0007669"/>
    <property type="project" value="TreeGrafter"/>
</dbReference>
<dbReference type="InterPro" id="IPR023213">
    <property type="entry name" value="CAT-like_dom_sf"/>
</dbReference>
<dbReference type="OrthoDB" id="9154499at2"/>
<dbReference type="InterPro" id="IPR000873">
    <property type="entry name" value="AMP-dep_synth/lig_dom"/>
</dbReference>
<dbReference type="Gene3D" id="3.30.559.10">
    <property type="entry name" value="Chloramphenicol acetyltransferase-like domain"/>
    <property type="match status" value="1"/>
</dbReference>
<feature type="domain" description="Condensation" evidence="2">
    <location>
        <begin position="31"/>
        <end position="476"/>
    </location>
</feature>
<dbReference type="GO" id="GO:0031177">
    <property type="term" value="F:phosphopantetheine binding"/>
    <property type="evidence" value="ECO:0007669"/>
    <property type="project" value="TreeGrafter"/>
</dbReference>
<dbReference type="InterPro" id="IPR042099">
    <property type="entry name" value="ANL_N_sf"/>
</dbReference>
<protein>
    <submittedName>
        <fullName evidence="3">Non-ribosomal peptide synthetase</fullName>
    </submittedName>
</protein>
<dbReference type="PANTHER" id="PTHR45527">
    <property type="entry name" value="NONRIBOSOMAL PEPTIDE SYNTHETASE"/>
    <property type="match status" value="1"/>
</dbReference>
<dbReference type="Proteomes" id="UP000013047">
    <property type="component" value="Unassembled WGS sequence"/>
</dbReference>
<keyword evidence="4" id="KW-1185">Reference proteome</keyword>
<dbReference type="SUPFAM" id="SSF56801">
    <property type="entry name" value="Acetyl-CoA synthetase-like"/>
    <property type="match status" value="1"/>
</dbReference>
<dbReference type="SUPFAM" id="SSF52777">
    <property type="entry name" value="CoA-dependent acyltransferases"/>
    <property type="match status" value="2"/>
</dbReference>
<dbReference type="GO" id="GO:0005829">
    <property type="term" value="C:cytosol"/>
    <property type="evidence" value="ECO:0007669"/>
    <property type="project" value="TreeGrafter"/>
</dbReference>
<dbReference type="Pfam" id="PF00501">
    <property type="entry name" value="AMP-binding"/>
    <property type="match status" value="1"/>
</dbReference>
<dbReference type="GO" id="GO:0047527">
    <property type="term" value="F:2,3-dihydroxybenzoate-serine ligase activity"/>
    <property type="evidence" value="ECO:0007669"/>
    <property type="project" value="TreeGrafter"/>
</dbReference>
<evidence type="ECO:0000259" key="2">
    <source>
        <dbReference type="Pfam" id="PF00668"/>
    </source>
</evidence>
<reference evidence="3 4" key="1">
    <citation type="submission" date="2012-09" db="EMBL/GenBank/DDBJ databases">
        <title>Draft Genome Sequences of 6 Strains from Genus Thauera.</title>
        <authorList>
            <person name="Liu B."/>
            <person name="Shapleigh J.P."/>
            <person name="Frostegard A.H."/>
        </authorList>
    </citation>
    <scope>NUCLEOTIDE SEQUENCE [LARGE SCALE GENOMIC DNA]</scope>
    <source>
        <strain evidence="3 4">B4P</strain>
    </source>
</reference>
<feature type="domain" description="AMP-dependent synthetase/ligase" evidence="1">
    <location>
        <begin position="497"/>
        <end position="552"/>
    </location>
</feature>
<dbReference type="Gene3D" id="3.40.50.12780">
    <property type="entry name" value="N-terminal domain of ligase-like"/>
    <property type="match status" value="1"/>
</dbReference>
<dbReference type="Gene3D" id="3.30.559.30">
    <property type="entry name" value="Nonribosomal peptide synthetase, condensation domain"/>
    <property type="match status" value="1"/>
</dbReference>
<comment type="caution">
    <text evidence="3">The sequence shown here is derived from an EMBL/GenBank/DDBJ whole genome shotgun (WGS) entry which is preliminary data.</text>
</comment>
<dbReference type="GO" id="GO:0009366">
    <property type="term" value="C:enterobactin synthetase complex"/>
    <property type="evidence" value="ECO:0007669"/>
    <property type="project" value="TreeGrafter"/>
</dbReference>
<sequence>MSIPVEVRDVPSLEMAAHDAPVRRVTEGEAVQLSFAQEQIWFLQRLEPGLTAYNLPRVFRLTGPLSADALARAFDAVIERHAVLRTRFFEQGGVPMQVVEPSVSFKLELIDLSGQEPQVRESLLDKAIDQVVSHGFDLGRAPALVARLIKLGECEHVMAVCLHHIISDAWSNPILAQGLGQAYRLALRQAGPVHLDPLPLQYVDHAVWQRASAQAGGLDRSIDHWNTYLGEEVPALELPVDFSRPHGQSFDGAAIDFEIDPSSYAALLDFCRAERCTPFVVLLAAWQVLLARYSGQSDFAIGVPSAGREREEVQELMGFFVTTHVYRARLKPGMTLRQLCRQVRADAIAALNHADVPFDVLLASRKDRREPSRSPLFQVMFGVQMADDGDALDFAGVSAVPMDFRHQGAKYELLLDVAIGGGRARGRLEFNTQLFTEDTARRLIGGYLRVLACVIADADHPLLALELLSRTEHEQMMAWGGGEPQYPMMEPVHRLVERRVREHPDAVALVMGEKRLSYAELNGRANRLAHRLIALGVRPEAKVGIAVERSVE</sequence>
<gene>
    <name evidence="3" type="ORF">C667_17486</name>
</gene>